<dbReference type="InterPro" id="IPR028013">
    <property type="entry name" value="DUF4437"/>
</dbReference>
<dbReference type="AlphaFoldDB" id="A0A0U3ID78"/>
<name>A0A0U3ID78_9GAMM</name>
<gene>
    <name evidence="1" type="ORF">AT705_22695</name>
</gene>
<dbReference type="Gene3D" id="2.60.120.10">
    <property type="entry name" value="Jelly Rolls"/>
    <property type="match status" value="1"/>
</dbReference>
<sequence length="106" mass="11437">MDQHTSTQLRGAGIRLTNLCQQAPLTGALVKLPAKTKVTLSSTGTEFKAMVIQGSINVLQANTQKSPELRPGSYLAVQDVVKLALSTKAPTLLYVRTNQAFQIARE</sequence>
<dbReference type="EMBL" id="CP013612">
    <property type="protein sequence ID" value="ALU45744.1"/>
    <property type="molecule type" value="Genomic_DNA"/>
</dbReference>
<reference evidence="1 2" key="1">
    <citation type="submission" date="2015-12" db="EMBL/GenBank/DDBJ databases">
        <title>Complete genome sequence of Pseudoalteromonas rubra SCSIO 6842, harboring a conjugative plasmid.</title>
        <authorList>
            <person name="Li B."/>
            <person name="Wang X."/>
        </authorList>
    </citation>
    <scope>NUCLEOTIDE SEQUENCE [LARGE SCALE GENOMIC DNA]</scope>
    <source>
        <strain evidence="1 2">SCSIO 6842</strain>
    </source>
</reference>
<evidence type="ECO:0000313" key="1">
    <source>
        <dbReference type="EMBL" id="ALU45744.1"/>
    </source>
</evidence>
<dbReference type="InterPro" id="IPR014710">
    <property type="entry name" value="RmlC-like_jellyroll"/>
</dbReference>
<dbReference type="Proteomes" id="UP000069015">
    <property type="component" value="Chromosome 2"/>
</dbReference>
<dbReference type="KEGG" id="prr:AT705_22695"/>
<organism evidence="1 2">
    <name type="scientific">Pseudoalteromonas rubra</name>
    <dbReference type="NCBI Taxonomy" id="43658"/>
    <lineage>
        <taxon>Bacteria</taxon>
        <taxon>Pseudomonadati</taxon>
        <taxon>Pseudomonadota</taxon>
        <taxon>Gammaproteobacteria</taxon>
        <taxon>Alteromonadales</taxon>
        <taxon>Pseudoalteromonadaceae</taxon>
        <taxon>Pseudoalteromonas</taxon>
    </lineage>
</organism>
<proteinExistence type="predicted"/>
<accession>A0A0U3ID78</accession>
<evidence type="ECO:0000313" key="2">
    <source>
        <dbReference type="Proteomes" id="UP000069015"/>
    </source>
</evidence>
<dbReference type="Pfam" id="PF14499">
    <property type="entry name" value="DUF4437"/>
    <property type="match status" value="1"/>
</dbReference>
<protein>
    <submittedName>
        <fullName evidence="1">Uncharacterized protein</fullName>
    </submittedName>
</protein>